<feature type="transmembrane region" description="Helical" evidence="1">
    <location>
        <begin position="112"/>
        <end position="134"/>
    </location>
</feature>
<dbReference type="InterPro" id="IPR007498">
    <property type="entry name" value="PqiA-like"/>
</dbReference>
<evidence type="ECO:0000313" key="3">
    <source>
        <dbReference type="Proteomes" id="UP000069001"/>
    </source>
</evidence>
<keyword evidence="1" id="KW-0472">Membrane</keyword>
<keyword evidence="1" id="KW-1133">Transmembrane helix</keyword>
<accession>A0A103ZNF3</accession>
<dbReference type="AlphaFoldDB" id="A0A103ZNF3"/>
<dbReference type="RefSeq" id="WP_059729614.1">
    <property type="nucleotide sequence ID" value="NZ_LOYH01000048.1"/>
</dbReference>
<feature type="transmembrane region" description="Helical" evidence="1">
    <location>
        <begin position="62"/>
        <end position="82"/>
    </location>
</feature>
<gene>
    <name evidence="2" type="ORF">WS90_13830</name>
</gene>
<dbReference type="Pfam" id="PF04403">
    <property type="entry name" value="PqiA"/>
    <property type="match status" value="1"/>
</dbReference>
<dbReference type="Proteomes" id="UP000069001">
    <property type="component" value="Unassembled WGS sequence"/>
</dbReference>
<evidence type="ECO:0000256" key="1">
    <source>
        <dbReference type="SAM" id="Phobius"/>
    </source>
</evidence>
<reference evidence="2 3" key="1">
    <citation type="submission" date="2015-11" db="EMBL/GenBank/DDBJ databases">
        <title>Expanding the genomic diversity of Burkholderia species for the development of highly accurate diagnostics.</title>
        <authorList>
            <person name="Sahl J."/>
            <person name="Keim P."/>
            <person name="Wagner D."/>
        </authorList>
    </citation>
    <scope>NUCLEOTIDE SEQUENCE [LARGE SCALE GENOMIC DNA]</scope>
    <source>
        <strain evidence="2 3">MSMB1302</strain>
    </source>
</reference>
<feature type="transmembrane region" description="Helical" evidence="1">
    <location>
        <begin position="155"/>
        <end position="173"/>
    </location>
</feature>
<name>A0A103ZNF3_BURCE</name>
<feature type="transmembrane region" description="Helical" evidence="1">
    <location>
        <begin position="185"/>
        <end position="203"/>
    </location>
</feature>
<protein>
    <submittedName>
        <fullName evidence="2">Paraquat-inducible protein A</fullName>
    </submittedName>
</protein>
<organism evidence="2 3">
    <name type="scientific">Burkholderia cepacia</name>
    <name type="common">Pseudomonas cepacia</name>
    <dbReference type="NCBI Taxonomy" id="292"/>
    <lineage>
        <taxon>Bacteria</taxon>
        <taxon>Pseudomonadati</taxon>
        <taxon>Pseudomonadota</taxon>
        <taxon>Betaproteobacteria</taxon>
        <taxon>Burkholderiales</taxon>
        <taxon>Burkholderiaceae</taxon>
        <taxon>Burkholderia</taxon>
        <taxon>Burkholderia cepacia complex</taxon>
    </lineage>
</organism>
<dbReference type="PROSITE" id="PS51257">
    <property type="entry name" value="PROKAR_LIPOPROTEIN"/>
    <property type="match status" value="1"/>
</dbReference>
<evidence type="ECO:0000313" key="2">
    <source>
        <dbReference type="EMBL" id="KVK83141.1"/>
    </source>
</evidence>
<proteinExistence type="predicted"/>
<comment type="caution">
    <text evidence="2">The sequence shown here is derived from an EMBL/GenBank/DDBJ whole genome shotgun (WGS) entry which is preliminary data.</text>
</comment>
<dbReference type="EMBL" id="LOYH01000048">
    <property type="protein sequence ID" value="KVK83141.1"/>
    <property type="molecule type" value="Genomic_DNA"/>
</dbReference>
<sequence length="218" mass="24013">MTKHDPKYHAAGHASACLSSLIACEYCSAVYLRVQLVDGACARCLRCGGLLYRESTLAYLRLLPLVLTALILFAISVAFPIVELDIRGMRMQATLWGTVEALFSDDMPMMSVVVFATTVLFPLAEMLMMLYLLLPMSLRCVPPGFAHVVRGIRQARLWGMIEVFMLGVLVTLAKISSTAHLLPGLALWSFGALVCVLTTILAFDPRSLWLYADEAPQQ</sequence>
<keyword evidence="1" id="KW-0812">Transmembrane</keyword>